<dbReference type="AlphaFoldDB" id="A0A6M3JMG7"/>
<reference evidence="1" key="1">
    <citation type="submission" date="2020-03" db="EMBL/GenBank/DDBJ databases">
        <title>The deep terrestrial virosphere.</title>
        <authorList>
            <person name="Holmfeldt K."/>
            <person name="Nilsson E."/>
            <person name="Simone D."/>
            <person name="Lopez-Fernandez M."/>
            <person name="Wu X."/>
            <person name="de Brujin I."/>
            <person name="Lundin D."/>
            <person name="Andersson A."/>
            <person name="Bertilsson S."/>
            <person name="Dopson M."/>
        </authorList>
    </citation>
    <scope>NUCLEOTIDE SEQUENCE</scope>
    <source>
        <strain evidence="1">MM415A03823</strain>
    </source>
</reference>
<dbReference type="EMBL" id="MT141781">
    <property type="protein sequence ID" value="QJA70295.1"/>
    <property type="molecule type" value="Genomic_DNA"/>
</dbReference>
<sequence length="143" mass="16657">MRALSIQQPWAWAILHGKPVENRTWPVRHMGPFLIHTGKKFDREGYVWLLKNRKLLTEDIPHPDQFKMGGVIGRSNIVDCVDRHPSPFFFGPWGFVLKDSQPVDFIPCKGKLGFFEVKIGDKHRVECGLCKQIRKEQEKCQIF</sequence>
<dbReference type="CDD" id="cd06554">
    <property type="entry name" value="ASCH_ASC-1_like"/>
    <property type="match status" value="1"/>
</dbReference>
<dbReference type="SUPFAM" id="SSF88697">
    <property type="entry name" value="PUA domain-like"/>
    <property type="match status" value="1"/>
</dbReference>
<dbReference type="Gene3D" id="2.30.130.30">
    <property type="entry name" value="Hypothetical protein"/>
    <property type="match status" value="1"/>
</dbReference>
<protein>
    <submittedName>
        <fullName evidence="1">Putative ASCH domain-containing protein</fullName>
    </submittedName>
</protein>
<dbReference type="InterPro" id="IPR015947">
    <property type="entry name" value="PUA-like_sf"/>
</dbReference>
<evidence type="ECO:0000313" key="1">
    <source>
        <dbReference type="EMBL" id="QJA70295.1"/>
    </source>
</evidence>
<organism evidence="1">
    <name type="scientific">viral metagenome</name>
    <dbReference type="NCBI Taxonomy" id="1070528"/>
    <lineage>
        <taxon>unclassified sequences</taxon>
        <taxon>metagenomes</taxon>
        <taxon>organismal metagenomes</taxon>
    </lineage>
</organism>
<name>A0A6M3JMG7_9ZZZZ</name>
<proteinExistence type="predicted"/>
<accession>A0A6M3JMG7</accession>
<gene>
    <name evidence="1" type="ORF">MM415A03823_0002</name>
</gene>